<keyword evidence="6" id="KW-1185">Reference proteome</keyword>
<evidence type="ECO:0000256" key="4">
    <source>
        <dbReference type="ARBA" id="ARBA00022801"/>
    </source>
</evidence>
<dbReference type="Proteomes" id="UP000234331">
    <property type="component" value="Unassembled WGS sequence"/>
</dbReference>
<dbReference type="GO" id="GO:0008047">
    <property type="term" value="F:enzyme activator activity"/>
    <property type="evidence" value="ECO:0007669"/>
    <property type="project" value="InterPro"/>
</dbReference>
<dbReference type="PANTHER" id="PTHR30302:SF1">
    <property type="entry name" value="HYDROGENASE 2 MATURATION PROTEASE"/>
    <property type="match status" value="1"/>
</dbReference>
<dbReference type="InterPro" id="IPR000671">
    <property type="entry name" value="Peptidase_A31"/>
</dbReference>
<dbReference type="NCBIfam" id="TIGR00072">
    <property type="entry name" value="hydrog_prot"/>
    <property type="match status" value="1"/>
</dbReference>
<name>A0A2I2L2K0_9ACTN</name>
<dbReference type="PRINTS" id="PR00446">
    <property type="entry name" value="HYDRGNUPTAKE"/>
</dbReference>
<protein>
    <submittedName>
        <fullName evidence="5">Hydrogenase maturation protease</fullName>
    </submittedName>
</protein>
<dbReference type="Gene3D" id="3.40.50.1450">
    <property type="entry name" value="HybD-like"/>
    <property type="match status" value="1"/>
</dbReference>
<reference evidence="5 6" key="1">
    <citation type="submission" date="2017-06" db="EMBL/GenBank/DDBJ databases">
        <authorList>
            <person name="Kim H.J."/>
            <person name="Triplett B.A."/>
        </authorList>
    </citation>
    <scope>NUCLEOTIDE SEQUENCE [LARGE SCALE GENOMIC DNA]</scope>
    <source>
        <strain evidence="5">FRACA_ARgP5</strain>
    </source>
</reference>
<dbReference type="GO" id="GO:0004190">
    <property type="term" value="F:aspartic-type endopeptidase activity"/>
    <property type="evidence" value="ECO:0007669"/>
    <property type="project" value="UniProtKB-KW"/>
</dbReference>
<evidence type="ECO:0000256" key="3">
    <source>
        <dbReference type="ARBA" id="ARBA00022750"/>
    </source>
</evidence>
<evidence type="ECO:0000256" key="2">
    <source>
        <dbReference type="ARBA" id="ARBA00022670"/>
    </source>
</evidence>
<gene>
    <name evidence="5" type="primary">hupD1</name>
    <name evidence="5" type="ORF">FRACA_930018</name>
</gene>
<dbReference type="AlphaFoldDB" id="A0A2I2L2K0"/>
<dbReference type="Pfam" id="PF01750">
    <property type="entry name" value="HycI"/>
    <property type="match status" value="1"/>
</dbReference>
<evidence type="ECO:0000313" key="5">
    <source>
        <dbReference type="EMBL" id="SNQ52153.1"/>
    </source>
</evidence>
<evidence type="ECO:0000256" key="1">
    <source>
        <dbReference type="ARBA" id="ARBA00006814"/>
    </source>
</evidence>
<keyword evidence="3" id="KW-0064">Aspartyl protease</keyword>
<proteinExistence type="inferred from homology"/>
<dbReference type="EMBL" id="FZMO01000562">
    <property type="protein sequence ID" value="SNQ52153.1"/>
    <property type="molecule type" value="Genomic_DNA"/>
</dbReference>
<organism evidence="5 6">
    <name type="scientific">Frankia canadensis</name>
    <dbReference type="NCBI Taxonomy" id="1836972"/>
    <lineage>
        <taxon>Bacteria</taxon>
        <taxon>Bacillati</taxon>
        <taxon>Actinomycetota</taxon>
        <taxon>Actinomycetes</taxon>
        <taxon>Frankiales</taxon>
        <taxon>Frankiaceae</taxon>
        <taxon>Frankia</taxon>
    </lineage>
</organism>
<accession>A0A2I2L2K0</accession>
<dbReference type="GO" id="GO:0016485">
    <property type="term" value="P:protein processing"/>
    <property type="evidence" value="ECO:0007669"/>
    <property type="project" value="TreeGrafter"/>
</dbReference>
<evidence type="ECO:0000313" key="6">
    <source>
        <dbReference type="Proteomes" id="UP000234331"/>
    </source>
</evidence>
<sequence>MPAGCLVTARGAGGPGASRTLVVGVGNVFLGDDGFGVEVARRIDPGSLPAGVEVADYGIRGVHLAYTLLDGQYDRLVLADAVRAGGPPGTLTVLRPDPAGPAGDTASTGDTPVLDAHGLSPDAVLGLLRTLGGEVAEVLVVGCEPAVVAERMELSPQVRAAVDAAVALIDEIVRDPRLAAVGPDG</sequence>
<keyword evidence="4" id="KW-0378">Hydrolase</keyword>
<dbReference type="InterPro" id="IPR023430">
    <property type="entry name" value="Pept_HybD-like_dom_sf"/>
</dbReference>
<comment type="similarity">
    <text evidence="1">Belongs to the peptidase A31 family.</text>
</comment>
<dbReference type="PANTHER" id="PTHR30302">
    <property type="entry name" value="HYDROGENASE 1 MATURATION PROTEASE"/>
    <property type="match status" value="1"/>
</dbReference>
<keyword evidence="2 5" id="KW-0645">Protease</keyword>
<dbReference type="SUPFAM" id="SSF53163">
    <property type="entry name" value="HybD-like"/>
    <property type="match status" value="1"/>
</dbReference>